<sequence length="101" mass="10292">MAALVRAKICDAAAVRRREGVVAAARWCASFRRVLVVAGEVGGGGCRAMAALVRAKICDAAAVRRREGVVAAARWGASFRRVLVVAGAVGGGGCRGGGKRN</sequence>
<evidence type="ECO:0000313" key="2">
    <source>
        <dbReference type="Proteomes" id="UP000501690"/>
    </source>
</evidence>
<reference evidence="1 2" key="1">
    <citation type="submission" date="2019-04" db="EMBL/GenBank/DDBJ databases">
        <title>An improved genome assembly and genetic linkage map for asparagus bean, Vigna unguiculata ssp. sesquipedialis.</title>
        <authorList>
            <person name="Xia Q."/>
            <person name="Zhang R."/>
            <person name="Dong Y."/>
        </authorList>
    </citation>
    <scope>NUCLEOTIDE SEQUENCE [LARGE SCALE GENOMIC DNA]</scope>
    <source>
        <tissue evidence="1">Leaf</tissue>
    </source>
</reference>
<accession>A0A4D6LEY5</accession>
<name>A0A4D6LEY5_VIGUN</name>
<protein>
    <submittedName>
        <fullName evidence="1">Uncharacterized protein</fullName>
    </submittedName>
</protein>
<keyword evidence="2" id="KW-1185">Reference proteome</keyword>
<dbReference type="EMBL" id="CP039347">
    <property type="protein sequence ID" value="QCD87162.1"/>
    <property type="molecule type" value="Genomic_DNA"/>
</dbReference>
<organism evidence="1 2">
    <name type="scientific">Vigna unguiculata</name>
    <name type="common">Cowpea</name>
    <dbReference type="NCBI Taxonomy" id="3917"/>
    <lineage>
        <taxon>Eukaryota</taxon>
        <taxon>Viridiplantae</taxon>
        <taxon>Streptophyta</taxon>
        <taxon>Embryophyta</taxon>
        <taxon>Tracheophyta</taxon>
        <taxon>Spermatophyta</taxon>
        <taxon>Magnoliopsida</taxon>
        <taxon>eudicotyledons</taxon>
        <taxon>Gunneridae</taxon>
        <taxon>Pentapetalae</taxon>
        <taxon>rosids</taxon>
        <taxon>fabids</taxon>
        <taxon>Fabales</taxon>
        <taxon>Fabaceae</taxon>
        <taxon>Papilionoideae</taxon>
        <taxon>50 kb inversion clade</taxon>
        <taxon>NPAAA clade</taxon>
        <taxon>indigoferoid/millettioid clade</taxon>
        <taxon>Phaseoleae</taxon>
        <taxon>Vigna</taxon>
    </lineage>
</organism>
<proteinExistence type="predicted"/>
<dbReference type="AlphaFoldDB" id="A0A4D6LEY5"/>
<gene>
    <name evidence="1" type="ORF">DEO72_LG3g1696</name>
</gene>
<evidence type="ECO:0000313" key="1">
    <source>
        <dbReference type="EMBL" id="QCD87162.1"/>
    </source>
</evidence>
<dbReference type="Proteomes" id="UP000501690">
    <property type="component" value="Linkage Group LG3"/>
</dbReference>